<reference evidence="1 2" key="1">
    <citation type="submission" date="2021-01" db="EMBL/GenBank/DDBJ databases">
        <title>Whole genome shotgun sequence of Actinoplanes palleronii NBRC 14916.</title>
        <authorList>
            <person name="Komaki H."/>
            <person name="Tamura T."/>
        </authorList>
    </citation>
    <scope>NUCLEOTIDE SEQUENCE [LARGE SCALE GENOMIC DNA]</scope>
    <source>
        <strain evidence="1 2">NBRC 14916</strain>
    </source>
</reference>
<organism evidence="1 2">
    <name type="scientific">Actinoplanes palleronii</name>
    <dbReference type="NCBI Taxonomy" id="113570"/>
    <lineage>
        <taxon>Bacteria</taxon>
        <taxon>Bacillati</taxon>
        <taxon>Actinomycetota</taxon>
        <taxon>Actinomycetes</taxon>
        <taxon>Micromonosporales</taxon>
        <taxon>Micromonosporaceae</taxon>
        <taxon>Actinoplanes</taxon>
    </lineage>
</organism>
<gene>
    <name evidence="1" type="ORF">Apa02nite_069930</name>
</gene>
<comment type="caution">
    <text evidence="1">The sequence shown here is derived from an EMBL/GenBank/DDBJ whole genome shotgun (WGS) entry which is preliminary data.</text>
</comment>
<evidence type="ECO:0000313" key="2">
    <source>
        <dbReference type="Proteomes" id="UP000624709"/>
    </source>
</evidence>
<protein>
    <submittedName>
        <fullName evidence="1">Uncharacterized protein</fullName>
    </submittedName>
</protein>
<name>A0ABQ4BKV8_9ACTN</name>
<dbReference type="EMBL" id="BOMS01000112">
    <property type="protein sequence ID" value="GIE70885.1"/>
    <property type="molecule type" value="Genomic_DNA"/>
</dbReference>
<sequence length="69" mass="7116">MTRDAARDLLRRSLSFLLDLFGSLPPHAGDSPVVTVPAAEPAPAGRTPLLTEQFIAAVGASRAPPAPLA</sequence>
<dbReference type="Proteomes" id="UP000624709">
    <property type="component" value="Unassembled WGS sequence"/>
</dbReference>
<evidence type="ECO:0000313" key="1">
    <source>
        <dbReference type="EMBL" id="GIE70885.1"/>
    </source>
</evidence>
<proteinExistence type="predicted"/>
<accession>A0ABQ4BKV8</accession>
<keyword evidence="2" id="KW-1185">Reference proteome</keyword>
<dbReference type="RefSeq" id="WP_203828864.1">
    <property type="nucleotide sequence ID" value="NZ_BAAATY010000035.1"/>
</dbReference>